<protein>
    <recommendedName>
        <fullName evidence="4">Tetratricopeptide repeat protein</fullName>
    </recommendedName>
</protein>
<reference evidence="2" key="1">
    <citation type="submission" date="2023-01" db="EMBL/GenBank/DDBJ databases">
        <title>Draft genome sequence of Nocardiopsis sp. LSu2-4 isolated from halophytes.</title>
        <authorList>
            <person name="Duangmal K."/>
            <person name="Chantavorakit T."/>
        </authorList>
    </citation>
    <scope>NUCLEOTIDE SEQUENCE</scope>
    <source>
        <strain evidence="2">LSu2-4</strain>
    </source>
</reference>
<sequence length="601" mass="64658">MAEGHEGTADPRLEAEGELSMARLALEGGDLRHAAGHVARALVFDPRLPEVHELLARLAVRPGGGPDLYPVEQPVYLGDVVARAHTLAVLGRPDQALPLLVTAQCHRPDGAWADAAWMYDRRVAEGLDPEQVRTALLRLVGALDDPVGQDVLAALRPFLALLDGCLAARPDHPALLWSASMLMRRCGRTGDAVALALRSEAAEPSFHAAMAAGYAYRAEQRWDEAEAAWLRALEFDPGNLALHTDIGELLAKAGRPYDGLAWVERALEQDPEDASAFPTACGMRFSLDGRLEHLVALADHLRDRPGGEHADRVLTQGSQTRFWLGPIPSATEAVVNVLHQMHDQGVDPATAALSLTVSAPEPPSALLAMRRAAPECTISVAEVPEPDPRLTVPEVSSRGPVREVGRRLWHYRGTGAEPAVPPPSAEAAEALGTLAAYPWRHLPAAYDDAVRLSGLPLEDLLGAMVHPPAPPSGPATVWPAWIRRVQAWACLGIAHHRGDQPWAGSDRRTALVDLAYGPEDWAAEAALLSLAATAWVLPEARRDVAELVAWRFLLAMEAARSRPVTLLESLAHLVRAVPGMDGEVLRLAGEVLREESGEDGE</sequence>
<feature type="repeat" description="TPR" evidence="1">
    <location>
        <begin position="206"/>
        <end position="239"/>
    </location>
</feature>
<comment type="caution">
    <text evidence="2">The sequence shown here is derived from an EMBL/GenBank/DDBJ whole genome shotgun (WGS) entry which is preliminary data.</text>
</comment>
<keyword evidence="1" id="KW-0802">TPR repeat</keyword>
<evidence type="ECO:0000256" key="1">
    <source>
        <dbReference type="PROSITE-ProRule" id="PRU00339"/>
    </source>
</evidence>
<dbReference type="InterPro" id="IPR011990">
    <property type="entry name" value="TPR-like_helical_dom_sf"/>
</dbReference>
<dbReference type="PROSITE" id="PS50005">
    <property type="entry name" value="TPR"/>
    <property type="match status" value="1"/>
</dbReference>
<keyword evidence="3" id="KW-1185">Reference proteome</keyword>
<name>A0ABT4TGP8_9ACTN</name>
<dbReference type="InterPro" id="IPR019734">
    <property type="entry name" value="TPR_rpt"/>
</dbReference>
<evidence type="ECO:0000313" key="2">
    <source>
        <dbReference type="EMBL" id="MDA2803277.1"/>
    </source>
</evidence>
<organism evidence="2 3">
    <name type="scientific">Nocardiopsis suaedae</name>
    <dbReference type="NCBI Taxonomy" id="3018444"/>
    <lineage>
        <taxon>Bacteria</taxon>
        <taxon>Bacillati</taxon>
        <taxon>Actinomycetota</taxon>
        <taxon>Actinomycetes</taxon>
        <taxon>Streptosporangiales</taxon>
        <taxon>Nocardiopsidaceae</taxon>
        <taxon>Nocardiopsis</taxon>
    </lineage>
</organism>
<dbReference type="Proteomes" id="UP001165685">
    <property type="component" value="Unassembled WGS sequence"/>
</dbReference>
<accession>A0ABT4TGP8</accession>
<dbReference type="SMART" id="SM00028">
    <property type="entry name" value="TPR"/>
    <property type="match status" value="3"/>
</dbReference>
<dbReference type="RefSeq" id="WP_270675580.1">
    <property type="nucleotide sequence ID" value="NZ_JAQFWP010000002.1"/>
</dbReference>
<dbReference type="Gene3D" id="1.25.40.10">
    <property type="entry name" value="Tetratricopeptide repeat domain"/>
    <property type="match status" value="1"/>
</dbReference>
<proteinExistence type="predicted"/>
<evidence type="ECO:0000313" key="3">
    <source>
        <dbReference type="Proteomes" id="UP001165685"/>
    </source>
</evidence>
<dbReference type="EMBL" id="JAQFWP010000002">
    <property type="protein sequence ID" value="MDA2803277.1"/>
    <property type="molecule type" value="Genomic_DNA"/>
</dbReference>
<gene>
    <name evidence="2" type="ORF">O4U47_02030</name>
</gene>
<evidence type="ECO:0008006" key="4">
    <source>
        <dbReference type="Google" id="ProtNLM"/>
    </source>
</evidence>
<dbReference type="SUPFAM" id="SSF48452">
    <property type="entry name" value="TPR-like"/>
    <property type="match status" value="1"/>
</dbReference>